<accession>A0A084UB64</accession>
<reference evidence="2 3" key="1">
    <citation type="submission" date="2014-05" db="EMBL/GenBank/DDBJ databases">
        <title>Draft Genome Sequence of Nitratireductor basaltis Strain UMTGB225, A Marine Bacterium Isolated from Green Barrel Tunicate.</title>
        <authorList>
            <person name="Gan H.Y."/>
        </authorList>
    </citation>
    <scope>NUCLEOTIDE SEQUENCE [LARGE SCALE GENOMIC DNA]</scope>
    <source>
        <strain evidence="2 3">UMTGB225</strain>
    </source>
</reference>
<dbReference type="EMBL" id="JMQM01000001">
    <property type="protein sequence ID" value="KFB10200.1"/>
    <property type="molecule type" value="Genomic_DNA"/>
</dbReference>
<dbReference type="Proteomes" id="UP000053675">
    <property type="component" value="Unassembled WGS sequence"/>
</dbReference>
<feature type="transmembrane region" description="Helical" evidence="1">
    <location>
        <begin position="131"/>
        <end position="149"/>
    </location>
</feature>
<gene>
    <name evidence="2" type="ORF">EL18_01230</name>
</gene>
<dbReference type="PATRIC" id="fig|472175.3.peg.1240"/>
<protein>
    <submittedName>
        <fullName evidence="2">AzlC family protein</fullName>
    </submittedName>
</protein>
<evidence type="ECO:0000313" key="2">
    <source>
        <dbReference type="EMBL" id="KFB10200.1"/>
    </source>
</evidence>
<dbReference type="AlphaFoldDB" id="A0A084UB64"/>
<keyword evidence="1" id="KW-0472">Membrane</keyword>
<keyword evidence="3" id="KW-1185">Reference proteome</keyword>
<feature type="transmembrane region" description="Helical" evidence="1">
    <location>
        <begin position="73"/>
        <end position="93"/>
    </location>
</feature>
<dbReference type="InterPro" id="IPR011606">
    <property type="entry name" value="Brnchd-chn_aa_trnsp_permease"/>
</dbReference>
<feature type="transmembrane region" description="Helical" evidence="1">
    <location>
        <begin position="192"/>
        <end position="210"/>
    </location>
</feature>
<proteinExistence type="predicted"/>
<name>A0A084UB64_9HYPH</name>
<comment type="caution">
    <text evidence="2">The sequence shown here is derived from an EMBL/GenBank/DDBJ whole genome shotgun (WGS) entry which is preliminary data.</text>
</comment>
<dbReference type="eggNOG" id="COG1296">
    <property type="taxonomic scope" value="Bacteria"/>
</dbReference>
<evidence type="ECO:0000313" key="3">
    <source>
        <dbReference type="Proteomes" id="UP000053675"/>
    </source>
</evidence>
<feature type="transmembrane region" description="Helical" evidence="1">
    <location>
        <begin position="40"/>
        <end position="61"/>
    </location>
</feature>
<keyword evidence="1" id="KW-1133">Transmembrane helix</keyword>
<dbReference type="STRING" id="472175.EL18_01230"/>
<feature type="transmembrane region" description="Helical" evidence="1">
    <location>
        <begin position="100"/>
        <end position="119"/>
    </location>
</feature>
<feature type="transmembrane region" description="Helical" evidence="1">
    <location>
        <begin position="161"/>
        <end position="186"/>
    </location>
</feature>
<organism evidence="2 3">
    <name type="scientific">Nitratireductor basaltis</name>
    <dbReference type="NCBI Taxonomy" id="472175"/>
    <lineage>
        <taxon>Bacteria</taxon>
        <taxon>Pseudomonadati</taxon>
        <taxon>Pseudomonadota</taxon>
        <taxon>Alphaproteobacteria</taxon>
        <taxon>Hyphomicrobiales</taxon>
        <taxon>Phyllobacteriaceae</taxon>
        <taxon>Nitratireductor</taxon>
    </lineage>
</organism>
<feature type="transmembrane region" description="Helical" evidence="1">
    <location>
        <begin position="217"/>
        <end position="235"/>
    </location>
</feature>
<dbReference type="Pfam" id="PF03591">
    <property type="entry name" value="AzlC"/>
    <property type="match status" value="1"/>
</dbReference>
<keyword evidence="1" id="KW-0812">Transmembrane</keyword>
<sequence length="266" mass="28334">MTYAGRIHPRDVIFAVAMDSPNTANLDQSRSAAFWMMRGARAAISIPALILASAFVGFAGLARDAGLTLAQTVFMTGVVWALPAKVVLVGAVIANNSLPAAAFAVALSSVRLAPMVVAIIPEMRAPRTRKWVLYLLSHFVAVTSWVLAMEKFRYVPRERRTAFYGGLGGSLVLTNMVVVGVVFVLAGRLPPAVSAALFFLTPMYFLTSLWGSAREAASKYAMILGLAVGPVFHIWVPGFDLLASGLVAGLAAFAIHLLLGRKGRST</sequence>
<evidence type="ECO:0000256" key="1">
    <source>
        <dbReference type="SAM" id="Phobius"/>
    </source>
</evidence>
<feature type="transmembrane region" description="Helical" evidence="1">
    <location>
        <begin position="241"/>
        <end position="259"/>
    </location>
</feature>